<dbReference type="InterPro" id="IPR013752">
    <property type="entry name" value="KPA_reductase"/>
</dbReference>
<dbReference type="InterPro" id="IPR013332">
    <property type="entry name" value="KPR_N"/>
</dbReference>
<accession>A0A934Q3Z7</accession>
<dbReference type="GO" id="GO:0008677">
    <property type="term" value="F:2-dehydropantoate 2-reductase activity"/>
    <property type="evidence" value="ECO:0007669"/>
    <property type="project" value="UniProtKB-EC"/>
</dbReference>
<evidence type="ECO:0000256" key="6">
    <source>
        <dbReference type="ARBA" id="ARBA00022655"/>
    </source>
</evidence>
<dbReference type="PANTHER" id="PTHR21708">
    <property type="entry name" value="PROBABLE 2-DEHYDROPANTOATE 2-REDUCTASE"/>
    <property type="match status" value="1"/>
</dbReference>
<feature type="domain" description="Ketopantoate reductase C-terminal" evidence="13">
    <location>
        <begin position="177"/>
        <end position="298"/>
    </location>
</feature>
<gene>
    <name evidence="14" type="ORF">I8E28_14665</name>
</gene>
<dbReference type="InterPro" id="IPR003710">
    <property type="entry name" value="ApbA"/>
</dbReference>
<dbReference type="PANTHER" id="PTHR21708:SF26">
    <property type="entry name" value="2-DEHYDROPANTOATE 2-REDUCTASE"/>
    <property type="match status" value="1"/>
</dbReference>
<dbReference type="Proteomes" id="UP000617041">
    <property type="component" value="Unassembled WGS sequence"/>
</dbReference>
<proteinExistence type="inferred from homology"/>
<dbReference type="Gene3D" id="1.10.1040.10">
    <property type="entry name" value="N-(1-d-carboxylethyl)-l-norvaline Dehydrogenase, domain 2"/>
    <property type="match status" value="1"/>
</dbReference>
<evidence type="ECO:0000313" key="14">
    <source>
        <dbReference type="EMBL" id="MBK0393839.1"/>
    </source>
</evidence>
<dbReference type="EMBL" id="JAEDAO010000001">
    <property type="protein sequence ID" value="MBK0393839.1"/>
    <property type="molecule type" value="Genomic_DNA"/>
</dbReference>
<evidence type="ECO:0000256" key="4">
    <source>
        <dbReference type="ARBA" id="ARBA00013014"/>
    </source>
</evidence>
<dbReference type="InterPro" id="IPR013328">
    <property type="entry name" value="6PGD_dom2"/>
</dbReference>
<evidence type="ECO:0000256" key="1">
    <source>
        <dbReference type="ARBA" id="ARBA00002919"/>
    </source>
</evidence>
<comment type="caution">
    <text evidence="14">The sequence shown here is derived from an EMBL/GenBank/DDBJ whole genome shotgun (WGS) entry which is preliminary data.</text>
</comment>
<organism evidence="14 15">
    <name type="scientific">Ramlibacter algicola</name>
    <dbReference type="NCBI Taxonomy" id="2795217"/>
    <lineage>
        <taxon>Bacteria</taxon>
        <taxon>Pseudomonadati</taxon>
        <taxon>Pseudomonadota</taxon>
        <taxon>Betaproteobacteria</taxon>
        <taxon>Burkholderiales</taxon>
        <taxon>Comamonadaceae</taxon>
        <taxon>Ramlibacter</taxon>
    </lineage>
</organism>
<evidence type="ECO:0000256" key="8">
    <source>
        <dbReference type="ARBA" id="ARBA00023002"/>
    </source>
</evidence>
<dbReference type="SUPFAM" id="SSF48179">
    <property type="entry name" value="6-phosphogluconate dehydrogenase C-terminal domain-like"/>
    <property type="match status" value="1"/>
</dbReference>
<dbReference type="AlphaFoldDB" id="A0A934Q3Z7"/>
<dbReference type="Pfam" id="PF08546">
    <property type="entry name" value="ApbA_C"/>
    <property type="match status" value="1"/>
</dbReference>
<dbReference type="FunFam" id="1.10.1040.10:FF:000017">
    <property type="entry name" value="2-dehydropantoate 2-reductase"/>
    <property type="match status" value="1"/>
</dbReference>
<comment type="function">
    <text evidence="1 11">Catalyzes the NADPH-dependent reduction of ketopantoate into pantoic acid.</text>
</comment>
<dbReference type="EC" id="1.1.1.169" evidence="4 11"/>
<dbReference type="InterPro" id="IPR036291">
    <property type="entry name" value="NAD(P)-bd_dom_sf"/>
</dbReference>
<keyword evidence="8 11" id="KW-0560">Oxidoreductase</keyword>
<dbReference type="SUPFAM" id="SSF51735">
    <property type="entry name" value="NAD(P)-binding Rossmann-fold domains"/>
    <property type="match status" value="1"/>
</dbReference>
<evidence type="ECO:0000256" key="11">
    <source>
        <dbReference type="RuleBase" id="RU362068"/>
    </source>
</evidence>
<evidence type="ECO:0000256" key="7">
    <source>
        <dbReference type="ARBA" id="ARBA00022857"/>
    </source>
</evidence>
<dbReference type="Pfam" id="PF02558">
    <property type="entry name" value="ApbA"/>
    <property type="match status" value="1"/>
</dbReference>
<keyword evidence="7 11" id="KW-0521">NADP</keyword>
<sequence length="307" mass="32721">MRIGIMGSGGLGGYFGARLALGGADVHFIARGKHLQAMRDQGLRIDGPEPMHVQKLHATDNPADVGPVDVVMLGVKLWDTEQAIAQMRPMVGPQTAIISFQNGVLKDDYLRAAFPAQQIMGGVGYVATTIEAPGVIKQTGPMQRLLFGEFDRSLSERGKALLAACKAGGINAELSDNILREIWLKYVFLVGLSGTTTSMRHTIGPIRSNPQTRAFLSDVMAEVIAVGRAQGVDLPADTLQAALQRADTVSPEMTSSMHHDLQRGNKLEVRWLSGGVVQLGQAKGVPTPCNRAIADILALHAEGGSRG</sequence>
<evidence type="ECO:0000256" key="2">
    <source>
        <dbReference type="ARBA" id="ARBA00004994"/>
    </source>
</evidence>
<dbReference type="NCBIfam" id="TIGR00745">
    <property type="entry name" value="apbA_panE"/>
    <property type="match status" value="1"/>
</dbReference>
<protein>
    <recommendedName>
        <fullName evidence="5 11">2-dehydropantoate 2-reductase</fullName>
        <ecNumber evidence="4 11">1.1.1.169</ecNumber>
    </recommendedName>
    <alternativeName>
        <fullName evidence="9 11">Ketopantoate reductase</fullName>
    </alternativeName>
</protein>
<comment type="pathway">
    <text evidence="2 11">Cofactor biosynthesis; (R)-pantothenate biosynthesis; (R)-pantoate from 3-methyl-2-oxobutanoate: step 2/2.</text>
</comment>
<dbReference type="GO" id="GO:0015940">
    <property type="term" value="P:pantothenate biosynthetic process"/>
    <property type="evidence" value="ECO:0007669"/>
    <property type="project" value="UniProtKB-KW"/>
</dbReference>
<evidence type="ECO:0000259" key="12">
    <source>
        <dbReference type="Pfam" id="PF02558"/>
    </source>
</evidence>
<keyword evidence="15" id="KW-1185">Reference proteome</keyword>
<evidence type="ECO:0000256" key="9">
    <source>
        <dbReference type="ARBA" id="ARBA00032024"/>
    </source>
</evidence>
<comment type="similarity">
    <text evidence="3 11">Belongs to the ketopantoate reductase family.</text>
</comment>
<reference evidence="14" key="1">
    <citation type="submission" date="2020-12" db="EMBL/GenBank/DDBJ databases">
        <title>Ramlibacter sp. nov., isolated from a freshwater alga, Cryptomonas.</title>
        <authorList>
            <person name="Kim H.M."/>
            <person name="Jeon C.O."/>
        </authorList>
    </citation>
    <scope>NUCLEOTIDE SEQUENCE</scope>
    <source>
        <strain evidence="14">CrO1</strain>
    </source>
</reference>
<dbReference type="GO" id="GO:0005737">
    <property type="term" value="C:cytoplasm"/>
    <property type="evidence" value="ECO:0007669"/>
    <property type="project" value="TreeGrafter"/>
</dbReference>
<dbReference type="RefSeq" id="WP_200788785.1">
    <property type="nucleotide sequence ID" value="NZ_JAEDAO010000001.1"/>
</dbReference>
<evidence type="ECO:0000256" key="5">
    <source>
        <dbReference type="ARBA" id="ARBA00019465"/>
    </source>
</evidence>
<evidence type="ECO:0000259" key="13">
    <source>
        <dbReference type="Pfam" id="PF08546"/>
    </source>
</evidence>
<dbReference type="FunFam" id="3.40.50.720:FF:000307">
    <property type="entry name" value="2-dehydropantoate 2-reductase"/>
    <property type="match status" value="1"/>
</dbReference>
<evidence type="ECO:0000256" key="10">
    <source>
        <dbReference type="ARBA" id="ARBA00048793"/>
    </source>
</evidence>
<name>A0A934Q3Z7_9BURK</name>
<dbReference type="InterPro" id="IPR008927">
    <property type="entry name" value="6-PGluconate_DH-like_C_sf"/>
</dbReference>
<feature type="domain" description="Ketopantoate reductase N-terminal" evidence="12">
    <location>
        <begin position="3"/>
        <end position="151"/>
    </location>
</feature>
<evidence type="ECO:0000256" key="3">
    <source>
        <dbReference type="ARBA" id="ARBA00007870"/>
    </source>
</evidence>
<evidence type="ECO:0000313" key="15">
    <source>
        <dbReference type="Proteomes" id="UP000617041"/>
    </source>
</evidence>
<keyword evidence="6 11" id="KW-0566">Pantothenate biosynthesis</keyword>
<dbReference type="InterPro" id="IPR051402">
    <property type="entry name" value="KPR-Related"/>
</dbReference>
<dbReference type="Gene3D" id="3.40.50.720">
    <property type="entry name" value="NAD(P)-binding Rossmann-like Domain"/>
    <property type="match status" value="1"/>
</dbReference>
<comment type="catalytic activity">
    <reaction evidence="10 11">
        <text>(R)-pantoate + NADP(+) = 2-dehydropantoate + NADPH + H(+)</text>
        <dbReference type="Rhea" id="RHEA:16233"/>
        <dbReference type="ChEBI" id="CHEBI:11561"/>
        <dbReference type="ChEBI" id="CHEBI:15378"/>
        <dbReference type="ChEBI" id="CHEBI:15980"/>
        <dbReference type="ChEBI" id="CHEBI:57783"/>
        <dbReference type="ChEBI" id="CHEBI:58349"/>
        <dbReference type="EC" id="1.1.1.169"/>
    </reaction>
</comment>